<evidence type="ECO:0000313" key="2">
    <source>
        <dbReference type="EMBL" id="TAA25854.1"/>
    </source>
</evidence>
<comment type="caution">
    <text evidence="2">The sequence shown here is derived from an EMBL/GenBank/DDBJ whole genome shotgun (WGS) entry which is preliminary data.</text>
</comment>
<gene>
    <name evidence="2" type="ORF">EA660_10530</name>
</gene>
<feature type="signal peptide" evidence="1">
    <location>
        <begin position="1"/>
        <end position="18"/>
    </location>
</feature>
<proteinExistence type="predicted"/>
<evidence type="ECO:0000313" key="3">
    <source>
        <dbReference type="Proteomes" id="UP000292627"/>
    </source>
</evidence>
<dbReference type="RefSeq" id="WP_130551471.1">
    <property type="nucleotide sequence ID" value="NZ_SHMC01000003.1"/>
</dbReference>
<dbReference type="AlphaFoldDB" id="A0A4Q8LBU9"/>
<name>A0A4Q8LBU9_9GAMM</name>
<feature type="chain" id="PRO_5020462772" evidence="1">
    <location>
        <begin position="19"/>
        <end position="147"/>
    </location>
</feature>
<protein>
    <submittedName>
        <fullName evidence="2">Uncharacterized protein</fullName>
    </submittedName>
</protein>
<dbReference type="OrthoDB" id="6053940at2"/>
<reference evidence="2 3" key="1">
    <citation type="submission" date="2019-02" db="EMBL/GenBank/DDBJ databases">
        <title>WGS of Pseudoxanthomonas species novum from clinical isolates.</title>
        <authorList>
            <person name="Bernier A.-M."/>
            <person name="Bernard K."/>
            <person name="Vachon A."/>
        </authorList>
    </citation>
    <scope>NUCLEOTIDE SEQUENCE [LARGE SCALE GENOMIC DNA]</scope>
    <source>
        <strain evidence="2 3">NML171200</strain>
    </source>
</reference>
<evidence type="ECO:0000256" key="1">
    <source>
        <dbReference type="SAM" id="SignalP"/>
    </source>
</evidence>
<dbReference type="EMBL" id="SHMC01000003">
    <property type="protein sequence ID" value="TAA25854.1"/>
    <property type="molecule type" value="Genomic_DNA"/>
</dbReference>
<accession>A0A4Q8LBU9</accession>
<organism evidence="2 3">
    <name type="scientific">Pseudoxanthomonas winnipegensis</name>
    <dbReference type="NCBI Taxonomy" id="2480810"/>
    <lineage>
        <taxon>Bacteria</taxon>
        <taxon>Pseudomonadati</taxon>
        <taxon>Pseudomonadota</taxon>
        <taxon>Gammaproteobacteria</taxon>
        <taxon>Lysobacterales</taxon>
        <taxon>Lysobacteraceae</taxon>
        <taxon>Pseudoxanthomonas</taxon>
    </lineage>
</organism>
<keyword evidence="1" id="KW-0732">Signal</keyword>
<dbReference type="Proteomes" id="UP000292627">
    <property type="component" value="Unassembled WGS sequence"/>
</dbReference>
<sequence>MKRWMLLLALCCGGAADATSIAPRPLSEILAKSDHVIVGRIVEVDMLDGQGRPVIDLEGRTGPGFANVIRYRVHVEDVMQTNAVRVPAVLVIQEWPGWIMTLGDMKASVTGQQFVFLLSGAEFHPTDAAQFRYRLDSQEWKALKATP</sequence>